<dbReference type="EMBL" id="FOXC01000010">
    <property type="protein sequence ID" value="SFP23039.1"/>
    <property type="molecule type" value="Genomic_DNA"/>
</dbReference>
<evidence type="ECO:0000313" key="2">
    <source>
        <dbReference type="EMBL" id="SFP23039.1"/>
    </source>
</evidence>
<dbReference type="AlphaFoldDB" id="A0A1I5NMK5"/>
<reference evidence="1 4" key="2">
    <citation type="submission" date="2019-07" db="EMBL/GenBank/DDBJ databases">
        <title>Whole genome shotgun sequence of Halolactibacillus halophilus NBRC 100868.</title>
        <authorList>
            <person name="Hosoyama A."/>
            <person name="Uohara A."/>
            <person name="Ohji S."/>
            <person name="Ichikawa N."/>
        </authorList>
    </citation>
    <scope>NUCLEOTIDE SEQUENCE [LARGE SCALE GENOMIC DNA]</scope>
    <source>
        <strain evidence="1 4">NBRC 100868</strain>
    </source>
</reference>
<protein>
    <submittedName>
        <fullName evidence="2">Uncharacterized protein</fullName>
    </submittedName>
</protein>
<gene>
    <name evidence="1" type="ORF">HHA03_09200</name>
    <name evidence="2" type="ORF">SAMN05421839_11030</name>
</gene>
<keyword evidence="4" id="KW-1185">Reference proteome</keyword>
<sequence length="52" mass="6242">MLEFRELILYEKDRHDLLTTYFISRLLSDFPPTLNIIELNENNGFLEGQVNR</sequence>
<dbReference type="Proteomes" id="UP000242243">
    <property type="component" value="Unassembled WGS sequence"/>
</dbReference>
<organism evidence="2 3">
    <name type="scientific">Halolactibacillus halophilus</name>
    <dbReference type="NCBI Taxonomy" id="306540"/>
    <lineage>
        <taxon>Bacteria</taxon>
        <taxon>Bacillati</taxon>
        <taxon>Bacillota</taxon>
        <taxon>Bacilli</taxon>
        <taxon>Bacillales</taxon>
        <taxon>Bacillaceae</taxon>
        <taxon>Halolactibacillus</taxon>
    </lineage>
</organism>
<reference evidence="2 3" key="1">
    <citation type="submission" date="2016-10" db="EMBL/GenBank/DDBJ databases">
        <authorList>
            <person name="de Groot N.N."/>
        </authorList>
    </citation>
    <scope>NUCLEOTIDE SEQUENCE [LARGE SCALE GENOMIC DNA]</scope>
    <source>
        <strain evidence="2 3">DSM 17073</strain>
    </source>
</reference>
<evidence type="ECO:0000313" key="1">
    <source>
        <dbReference type="EMBL" id="GEM01388.1"/>
    </source>
</evidence>
<evidence type="ECO:0000313" key="4">
    <source>
        <dbReference type="Proteomes" id="UP000321547"/>
    </source>
</evidence>
<dbReference type="EMBL" id="BJWI01000009">
    <property type="protein sequence ID" value="GEM01388.1"/>
    <property type="molecule type" value="Genomic_DNA"/>
</dbReference>
<accession>A0A1I5NMK5</accession>
<name>A0A1I5NMK5_9BACI</name>
<proteinExistence type="predicted"/>
<dbReference type="Proteomes" id="UP000321547">
    <property type="component" value="Unassembled WGS sequence"/>
</dbReference>
<evidence type="ECO:0000313" key="3">
    <source>
        <dbReference type="Proteomes" id="UP000242243"/>
    </source>
</evidence>